<comment type="caution">
    <text evidence="1">The sequence shown here is derived from an EMBL/GenBank/DDBJ whole genome shotgun (WGS) entry which is preliminary data.</text>
</comment>
<keyword evidence="2" id="KW-1185">Reference proteome</keyword>
<organism evidence="1 2">
    <name type="scientific">Paracoccus cavernae</name>
    <dbReference type="NCBI Taxonomy" id="1571207"/>
    <lineage>
        <taxon>Bacteria</taxon>
        <taxon>Pseudomonadati</taxon>
        <taxon>Pseudomonadota</taxon>
        <taxon>Alphaproteobacteria</taxon>
        <taxon>Rhodobacterales</taxon>
        <taxon>Paracoccaceae</taxon>
        <taxon>Paracoccus</taxon>
    </lineage>
</organism>
<evidence type="ECO:0000313" key="1">
    <source>
        <dbReference type="EMBL" id="MDN3710984.1"/>
    </source>
</evidence>
<proteinExistence type="predicted"/>
<protein>
    <submittedName>
        <fullName evidence="1">Uncharacterized protein</fullName>
    </submittedName>
</protein>
<dbReference type="EMBL" id="JAUFRC010000001">
    <property type="protein sequence ID" value="MDN3710984.1"/>
    <property type="molecule type" value="Genomic_DNA"/>
</dbReference>
<name>A0ABT8D3C6_9RHOB</name>
<gene>
    <name evidence="1" type="ORF">QWZ10_02595</name>
</gene>
<dbReference type="Proteomes" id="UP001243846">
    <property type="component" value="Unassembled WGS sequence"/>
</dbReference>
<evidence type="ECO:0000313" key="2">
    <source>
        <dbReference type="Proteomes" id="UP001243846"/>
    </source>
</evidence>
<sequence>MTDMPLGDAGAPVATELVSLFQTGAVGFRALRTLSWRRRRAAAVQWMAVKWGEPDPAP</sequence>
<reference evidence="2" key="1">
    <citation type="journal article" date="2019" name="Int. J. Syst. Evol. Microbiol.">
        <title>The Global Catalogue of Microorganisms (GCM) 10K type strain sequencing project: providing services to taxonomists for standard genome sequencing and annotation.</title>
        <authorList>
            <consortium name="The Broad Institute Genomics Platform"/>
            <consortium name="The Broad Institute Genome Sequencing Center for Infectious Disease"/>
            <person name="Wu L."/>
            <person name="Ma J."/>
        </authorList>
    </citation>
    <scope>NUCLEOTIDE SEQUENCE [LARGE SCALE GENOMIC DNA]</scope>
    <source>
        <strain evidence="2">CECT 8482</strain>
    </source>
</reference>
<accession>A0ABT8D3C6</accession>